<dbReference type="GO" id="GO:0007422">
    <property type="term" value="P:peripheral nervous system development"/>
    <property type="evidence" value="ECO:0007669"/>
    <property type="project" value="TreeGrafter"/>
</dbReference>
<dbReference type="GO" id="GO:0000978">
    <property type="term" value="F:RNA polymerase II cis-regulatory region sequence-specific DNA binding"/>
    <property type="evidence" value="ECO:0007669"/>
    <property type="project" value="TreeGrafter"/>
</dbReference>
<dbReference type="GO" id="GO:0005634">
    <property type="term" value="C:nucleus"/>
    <property type="evidence" value="ECO:0007669"/>
    <property type="project" value="UniProtKB-SubCell"/>
</dbReference>
<keyword evidence="3" id="KW-0238">DNA-binding</keyword>
<comment type="subcellular location">
    <subcellularLocation>
        <location evidence="1">Nucleus</location>
    </subcellularLocation>
</comment>
<dbReference type="EMBL" id="JAOTOJ010000008">
    <property type="protein sequence ID" value="KAK9396453.1"/>
    <property type="molecule type" value="Genomic_DNA"/>
</dbReference>
<proteinExistence type="predicted"/>
<name>A0AAW1B485_CROAD</name>
<dbReference type="Pfam" id="PF12444">
    <property type="entry name" value="Sox_N"/>
    <property type="match status" value="1"/>
</dbReference>
<evidence type="ECO:0000313" key="7">
    <source>
        <dbReference type="EMBL" id="KAK9396453.1"/>
    </source>
</evidence>
<dbReference type="Proteomes" id="UP001474421">
    <property type="component" value="Unassembled WGS sequence"/>
</dbReference>
<dbReference type="AlphaFoldDB" id="A0AAW1B485"/>
<dbReference type="GO" id="GO:0014032">
    <property type="term" value="P:neural crest cell development"/>
    <property type="evidence" value="ECO:0007669"/>
    <property type="project" value="TreeGrafter"/>
</dbReference>
<dbReference type="Gene3D" id="1.10.30.10">
    <property type="entry name" value="High mobility group box domain"/>
    <property type="match status" value="1"/>
</dbReference>
<dbReference type="GO" id="GO:0002009">
    <property type="term" value="P:morphogenesis of an epithelium"/>
    <property type="evidence" value="ECO:0007669"/>
    <property type="project" value="TreeGrafter"/>
</dbReference>
<dbReference type="GO" id="GO:0048484">
    <property type="term" value="P:enteric nervous system development"/>
    <property type="evidence" value="ECO:0007669"/>
    <property type="project" value="TreeGrafter"/>
</dbReference>
<keyword evidence="5" id="KW-0539">Nucleus</keyword>
<dbReference type="PANTHER" id="PTHR45803:SF2">
    <property type="entry name" value="TRANSCRIPTION FACTOR SOX-8"/>
    <property type="match status" value="1"/>
</dbReference>
<evidence type="ECO:0000256" key="3">
    <source>
        <dbReference type="ARBA" id="ARBA00023125"/>
    </source>
</evidence>
<dbReference type="GO" id="GO:0000122">
    <property type="term" value="P:negative regulation of transcription by RNA polymerase II"/>
    <property type="evidence" value="ECO:0007669"/>
    <property type="project" value="TreeGrafter"/>
</dbReference>
<gene>
    <name evidence="7" type="ORF">NXF25_019814</name>
</gene>
<evidence type="ECO:0000256" key="1">
    <source>
        <dbReference type="ARBA" id="ARBA00004123"/>
    </source>
</evidence>
<dbReference type="GO" id="GO:0000981">
    <property type="term" value="F:DNA-binding transcription factor activity, RNA polymerase II-specific"/>
    <property type="evidence" value="ECO:0007669"/>
    <property type="project" value="TreeGrafter"/>
</dbReference>
<feature type="domain" description="Sox developmental protein N-terminal" evidence="6">
    <location>
        <begin position="46"/>
        <end position="60"/>
    </location>
</feature>
<reference evidence="7 8" key="1">
    <citation type="journal article" date="2024" name="Proc. Natl. Acad. Sci. U.S.A.">
        <title>The genetic regulatory architecture and epigenomic basis for age-related changes in rattlesnake venom.</title>
        <authorList>
            <person name="Hogan M.P."/>
            <person name="Holding M.L."/>
            <person name="Nystrom G.S."/>
            <person name="Colston T.J."/>
            <person name="Bartlett D.A."/>
            <person name="Mason A.J."/>
            <person name="Ellsworth S.A."/>
            <person name="Rautsaw R.M."/>
            <person name="Lawrence K.C."/>
            <person name="Strickland J.L."/>
            <person name="He B."/>
            <person name="Fraser P."/>
            <person name="Margres M.J."/>
            <person name="Gilbert D.M."/>
            <person name="Gibbs H.L."/>
            <person name="Parkinson C.L."/>
            <person name="Rokyta D.R."/>
        </authorList>
    </citation>
    <scope>NUCLEOTIDE SEQUENCE [LARGE SCALE GENOMIC DNA]</scope>
    <source>
        <strain evidence="7">DRR0105</strain>
    </source>
</reference>
<evidence type="ECO:0000256" key="5">
    <source>
        <dbReference type="ARBA" id="ARBA00023242"/>
    </source>
</evidence>
<dbReference type="InterPro" id="IPR036910">
    <property type="entry name" value="HMG_box_dom_sf"/>
</dbReference>
<evidence type="ECO:0000256" key="2">
    <source>
        <dbReference type="ARBA" id="ARBA00023015"/>
    </source>
</evidence>
<sequence>MVVAAVVVKGMERGVAYLLKLPCLGLVGQWWQQWQWRQRWPGQALVLKCYDWSLVPMLVRGHRVLKAKMHVKWSVNAFKVWAQAACRKLADQYPNLHNAELSKTLGKLLCVIQMTSSPTRGIDRLVAFERWSPQGLAVGPVDAGSSAAVQVLSPSKAASFENPS</sequence>
<keyword evidence="4" id="KW-0804">Transcription</keyword>
<dbReference type="SUPFAM" id="SSF47095">
    <property type="entry name" value="HMG-box"/>
    <property type="match status" value="1"/>
</dbReference>
<dbReference type="InterPro" id="IPR022151">
    <property type="entry name" value="Sox_N"/>
</dbReference>
<evidence type="ECO:0000256" key="4">
    <source>
        <dbReference type="ARBA" id="ARBA00023163"/>
    </source>
</evidence>
<keyword evidence="8" id="KW-1185">Reference proteome</keyword>
<protein>
    <submittedName>
        <fullName evidence="7">Transcription factor SOX-8</fullName>
    </submittedName>
</protein>
<accession>A0AAW1B485</accession>
<organism evidence="7 8">
    <name type="scientific">Crotalus adamanteus</name>
    <name type="common">Eastern diamondback rattlesnake</name>
    <dbReference type="NCBI Taxonomy" id="8729"/>
    <lineage>
        <taxon>Eukaryota</taxon>
        <taxon>Metazoa</taxon>
        <taxon>Chordata</taxon>
        <taxon>Craniata</taxon>
        <taxon>Vertebrata</taxon>
        <taxon>Euteleostomi</taxon>
        <taxon>Lepidosauria</taxon>
        <taxon>Squamata</taxon>
        <taxon>Bifurcata</taxon>
        <taxon>Unidentata</taxon>
        <taxon>Episquamata</taxon>
        <taxon>Toxicofera</taxon>
        <taxon>Serpentes</taxon>
        <taxon>Colubroidea</taxon>
        <taxon>Viperidae</taxon>
        <taxon>Crotalinae</taxon>
        <taxon>Crotalus</taxon>
    </lineage>
</organism>
<comment type="caution">
    <text evidence="7">The sequence shown here is derived from an EMBL/GenBank/DDBJ whole genome shotgun (WGS) entry which is preliminary data.</text>
</comment>
<evidence type="ECO:0000259" key="6">
    <source>
        <dbReference type="Pfam" id="PF12444"/>
    </source>
</evidence>
<evidence type="ECO:0000313" key="8">
    <source>
        <dbReference type="Proteomes" id="UP001474421"/>
    </source>
</evidence>
<dbReference type="PANTHER" id="PTHR45803">
    <property type="entry name" value="SOX100B"/>
    <property type="match status" value="1"/>
</dbReference>
<dbReference type="InterPro" id="IPR050917">
    <property type="entry name" value="SOX_TF"/>
</dbReference>
<keyword evidence="2" id="KW-0805">Transcription regulation</keyword>